<organism evidence="5">
    <name type="scientific">Spodoptera frugiperda</name>
    <name type="common">Fall armyworm</name>
    <dbReference type="NCBI Taxonomy" id="7108"/>
    <lineage>
        <taxon>Eukaryota</taxon>
        <taxon>Metazoa</taxon>
        <taxon>Ecdysozoa</taxon>
        <taxon>Arthropoda</taxon>
        <taxon>Hexapoda</taxon>
        <taxon>Insecta</taxon>
        <taxon>Pterygota</taxon>
        <taxon>Neoptera</taxon>
        <taxon>Endopterygota</taxon>
        <taxon>Lepidoptera</taxon>
        <taxon>Glossata</taxon>
        <taxon>Ditrysia</taxon>
        <taxon>Noctuoidea</taxon>
        <taxon>Noctuidae</taxon>
        <taxon>Amphipyrinae</taxon>
        <taxon>Spodoptera</taxon>
    </lineage>
</organism>
<dbReference type="GO" id="GO:0006355">
    <property type="term" value="P:regulation of DNA-templated transcription"/>
    <property type="evidence" value="ECO:0007669"/>
    <property type="project" value="InterPro"/>
</dbReference>
<dbReference type="EMBL" id="ODYU01012287">
    <property type="protein sequence ID" value="SOQ58518.1"/>
    <property type="molecule type" value="Genomic_DNA"/>
</dbReference>
<dbReference type="GO" id="GO:0003677">
    <property type="term" value="F:DNA binding"/>
    <property type="evidence" value="ECO:0007669"/>
    <property type="project" value="UniProtKB-KW"/>
</dbReference>
<keyword evidence="1" id="KW-0238">DNA-binding</keyword>
<name>A0A2H1WZS7_SPOFR</name>
<proteinExistence type="predicted"/>
<sequence>MRPRTLCHHLNLRVRLKQDNVLRRDKTEEVSWGAKLSSCTPKTNNIRAHPYPSEDQKKQLAQDTGLTILQLLQKQEVKIYMI</sequence>
<accession>A0A2H1WZS7</accession>
<evidence type="ECO:0000256" key="1">
    <source>
        <dbReference type="ARBA" id="ARBA00023125"/>
    </source>
</evidence>
<keyword evidence="3" id="KW-0539">Nucleus</keyword>
<evidence type="ECO:0000313" key="5">
    <source>
        <dbReference type="EMBL" id="SOQ58518.1"/>
    </source>
</evidence>
<keyword evidence="2" id="KW-0371">Homeobox</keyword>
<dbReference type="InterPro" id="IPR008422">
    <property type="entry name" value="KN_HD"/>
</dbReference>
<evidence type="ECO:0000259" key="4">
    <source>
        <dbReference type="Pfam" id="PF05920"/>
    </source>
</evidence>
<dbReference type="Pfam" id="PF05920">
    <property type="entry name" value="Homeobox_KN"/>
    <property type="match status" value="1"/>
</dbReference>
<feature type="domain" description="KN homeodomain" evidence="4">
    <location>
        <begin position="47"/>
        <end position="71"/>
    </location>
</feature>
<dbReference type="AlphaFoldDB" id="A0A2H1WZS7"/>
<evidence type="ECO:0000256" key="3">
    <source>
        <dbReference type="ARBA" id="ARBA00023242"/>
    </source>
</evidence>
<evidence type="ECO:0000256" key="2">
    <source>
        <dbReference type="ARBA" id="ARBA00023155"/>
    </source>
</evidence>
<protein>
    <submittedName>
        <fullName evidence="5">SFRICE_003500</fullName>
    </submittedName>
</protein>
<dbReference type="Gene3D" id="1.10.10.60">
    <property type="entry name" value="Homeodomain-like"/>
    <property type="match status" value="1"/>
</dbReference>
<reference evidence="5" key="1">
    <citation type="submission" date="2016-07" db="EMBL/GenBank/DDBJ databases">
        <authorList>
            <person name="Bretaudeau A."/>
        </authorList>
    </citation>
    <scope>NUCLEOTIDE SEQUENCE</scope>
    <source>
        <strain evidence="5">Rice</strain>
        <tissue evidence="5">Whole body</tissue>
    </source>
</reference>
<gene>
    <name evidence="5" type="ORF">SFRICE_003500</name>
</gene>